<comment type="cofactor">
    <cofactor evidence="1">
        <name>adenosylcob(III)alamin</name>
        <dbReference type="ChEBI" id="CHEBI:18408"/>
    </cofactor>
</comment>
<feature type="non-terminal residue" evidence="7">
    <location>
        <position position="457"/>
    </location>
</feature>
<proteinExistence type="predicted"/>
<keyword evidence="2" id="KW-0846">Cobalamin</keyword>
<feature type="region of interest" description="Disordered" evidence="5">
    <location>
        <begin position="383"/>
        <end position="410"/>
    </location>
</feature>
<feature type="compositionally biased region" description="Basic and acidic residues" evidence="5">
    <location>
        <begin position="388"/>
        <end position="403"/>
    </location>
</feature>
<dbReference type="GO" id="GO:0004748">
    <property type="term" value="F:ribonucleoside-diphosphate reductase activity, thioredoxin disulfide as acceptor"/>
    <property type="evidence" value="ECO:0007669"/>
    <property type="project" value="TreeGrafter"/>
</dbReference>
<dbReference type="AlphaFoldDB" id="A0A0F9A1P2"/>
<dbReference type="EMBL" id="LAZR01044933">
    <property type="protein sequence ID" value="KKL03185.1"/>
    <property type="molecule type" value="Genomic_DNA"/>
</dbReference>
<keyword evidence="4" id="KW-0170">Cobalt</keyword>
<evidence type="ECO:0000256" key="3">
    <source>
        <dbReference type="ARBA" id="ARBA00023002"/>
    </source>
</evidence>
<dbReference type="PANTHER" id="PTHR43371">
    <property type="entry name" value="VITAMIN B12-DEPENDENT RIBONUCLEOTIDE REDUCTASE"/>
    <property type="match status" value="1"/>
</dbReference>
<name>A0A0F9A1P2_9ZZZZ</name>
<dbReference type="PANTHER" id="PTHR43371:SF1">
    <property type="entry name" value="RIBONUCLEOSIDE-DIPHOSPHATE REDUCTASE"/>
    <property type="match status" value="1"/>
</dbReference>
<feature type="domain" description="Ribonucleotide reductase large subunit C-terminal" evidence="6">
    <location>
        <begin position="1"/>
        <end position="171"/>
    </location>
</feature>
<comment type="caution">
    <text evidence="7">The sequence shown here is derived from an EMBL/GenBank/DDBJ whole genome shotgun (WGS) entry which is preliminary data.</text>
</comment>
<evidence type="ECO:0000256" key="4">
    <source>
        <dbReference type="ARBA" id="ARBA00023285"/>
    </source>
</evidence>
<feature type="domain" description="Ribonucleotide reductase large subunit C-terminal" evidence="6">
    <location>
        <begin position="247"/>
        <end position="351"/>
    </location>
</feature>
<dbReference type="Gene3D" id="3.20.70.20">
    <property type="match status" value="2"/>
</dbReference>
<keyword evidence="3" id="KW-0560">Oxidoreductase</keyword>
<gene>
    <name evidence="7" type="ORF">LCGC14_2626230</name>
</gene>
<sequence>YDSEEGRGIAGGLSALLTGQAYITSSQLARTLGPFPRFKANREHMLRVIRNHRRAAYGADPEEYESLSVFPVGLDKKTCPAYLFKAACRVWDEALENGEKYGYRNAQVTAIAPTGTIGLVMDCDTTGVEPDFAVVKNKKLAGGGYFKIINSSIEPALKALGYSDNVGREIIAHCVGHGKLNEAAALSRKALMERSFTAGALAVVEKNLGNAFSIQAAFSPALFDREFLEKSLHIPKSDYLKPGFSLLKTLGFSGEEIEKADRYACGSMTLEGAPELKVEHYPVFDTANRSGRHGSRLIRWQAHIDMMAVVQPFISGAISKTINMPNETTIEKIKGAHFLSWQKMLKSIAIYRDGSKLSQPLSSLAQEADSTAARIMAIASEKKRGRVSSKESRGGKKQRESLPSRRSGYTQKAKIGGHSLFLRTGEYPDGSLGEIFLDMHKEGAAFRSLLNSFAIAV</sequence>
<feature type="non-terminal residue" evidence="7">
    <location>
        <position position="1"/>
    </location>
</feature>
<dbReference type="GO" id="GO:0031419">
    <property type="term" value="F:cobalamin binding"/>
    <property type="evidence" value="ECO:0007669"/>
    <property type="project" value="UniProtKB-KW"/>
</dbReference>
<evidence type="ECO:0000256" key="2">
    <source>
        <dbReference type="ARBA" id="ARBA00022628"/>
    </source>
</evidence>
<protein>
    <recommendedName>
        <fullName evidence="6">Ribonucleotide reductase large subunit C-terminal domain-containing protein</fullName>
    </recommendedName>
</protein>
<evidence type="ECO:0000313" key="7">
    <source>
        <dbReference type="EMBL" id="KKL03185.1"/>
    </source>
</evidence>
<dbReference type="InterPro" id="IPR050862">
    <property type="entry name" value="RdRp_reductase_class-2"/>
</dbReference>
<dbReference type="SUPFAM" id="SSF51998">
    <property type="entry name" value="PFL-like glycyl radical enzymes"/>
    <property type="match status" value="1"/>
</dbReference>
<accession>A0A0F9A1P2</accession>
<evidence type="ECO:0000259" key="6">
    <source>
        <dbReference type="Pfam" id="PF02867"/>
    </source>
</evidence>
<evidence type="ECO:0000256" key="1">
    <source>
        <dbReference type="ARBA" id="ARBA00001922"/>
    </source>
</evidence>
<organism evidence="7">
    <name type="scientific">marine sediment metagenome</name>
    <dbReference type="NCBI Taxonomy" id="412755"/>
    <lineage>
        <taxon>unclassified sequences</taxon>
        <taxon>metagenomes</taxon>
        <taxon>ecological metagenomes</taxon>
    </lineage>
</organism>
<dbReference type="InterPro" id="IPR000788">
    <property type="entry name" value="RNR_lg_C"/>
</dbReference>
<evidence type="ECO:0000256" key="5">
    <source>
        <dbReference type="SAM" id="MobiDB-lite"/>
    </source>
</evidence>
<reference evidence="7" key="1">
    <citation type="journal article" date="2015" name="Nature">
        <title>Complex archaea that bridge the gap between prokaryotes and eukaryotes.</title>
        <authorList>
            <person name="Spang A."/>
            <person name="Saw J.H."/>
            <person name="Jorgensen S.L."/>
            <person name="Zaremba-Niedzwiedzka K."/>
            <person name="Martijn J."/>
            <person name="Lind A.E."/>
            <person name="van Eijk R."/>
            <person name="Schleper C."/>
            <person name="Guy L."/>
            <person name="Ettema T.J."/>
        </authorList>
    </citation>
    <scope>NUCLEOTIDE SEQUENCE</scope>
</reference>
<dbReference type="Pfam" id="PF02867">
    <property type="entry name" value="Ribonuc_red_lgC"/>
    <property type="match status" value="2"/>
</dbReference>